<gene>
    <name evidence="1" type="ORF">IRI77_07640</name>
</gene>
<evidence type="ECO:0000313" key="1">
    <source>
        <dbReference type="EMBL" id="QOY89814.1"/>
    </source>
</evidence>
<dbReference type="RefSeq" id="WP_194451477.1">
    <property type="nucleotide sequence ID" value="NZ_CP063849.1"/>
</dbReference>
<reference evidence="1 2" key="1">
    <citation type="submission" date="2020-10" db="EMBL/GenBank/DDBJ databases">
        <title>Complete genome sequence of Paludibaculum fermentans P105T, a facultatively anaerobic acidobacterium capable of dissimilatory Fe(III) reduction.</title>
        <authorList>
            <person name="Dedysh S.N."/>
            <person name="Beletsky A.V."/>
            <person name="Kulichevskaya I.S."/>
            <person name="Mardanov A.V."/>
            <person name="Ravin N.V."/>
        </authorList>
    </citation>
    <scope>NUCLEOTIDE SEQUENCE [LARGE SCALE GENOMIC DNA]</scope>
    <source>
        <strain evidence="1 2">P105</strain>
    </source>
</reference>
<keyword evidence="2" id="KW-1185">Reference proteome</keyword>
<dbReference type="EMBL" id="CP063849">
    <property type="protein sequence ID" value="QOY89814.1"/>
    <property type="molecule type" value="Genomic_DNA"/>
</dbReference>
<proteinExistence type="predicted"/>
<accession>A0A7S7SLX6</accession>
<dbReference type="KEGG" id="pfer:IRI77_07640"/>
<evidence type="ECO:0000313" key="2">
    <source>
        <dbReference type="Proteomes" id="UP000593892"/>
    </source>
</evidence>
<protein>
    <submittedName>
        <fullName evidence="1">Uncharacterized protein</fullName>
    </submittedName>
</protein>
<organism evidence="1 2">
    <name type="scientific">Paludibaculum fermentans</name>
    <dbReference type="NCBI Taxonomy" id="1473598"/>
    <lineage>
        <taxon>Bacteria</taxon>
        <taxon>Pseudomonadati</taxon>
        <taxon>Acidobacteriota</taxon>
        <taxon>Terriglobia</taxon>
        <taxon>Bryobacterales</taxon>
        <taxon>Bryobacteraceae</taxon>
        <taxon>Paludibaculum</taxon>
    </lineage>
</organism>
<dbReference type="Proteomes" id="UP000593892">
    <property type="component" value="Chromosome"/>
</dbReference>
<sequence>MIRATKKDLARSRVLRDSLGALGYPGFVNLFTEMEAEYEHDPAIVLIAALSCENLDDRVVEALPWLILRYNDLDWDWIKKEARQRQAQNRLGFIVSLALRVGASTYGNTEKLLKLSAIEEDLFEYRLDKEDTLCRKLPQGERQWIREARSTEARQWNLLTDLRAQDLSYNGDI</sequence>
<dbReference type="AlphaFoldDB" id="A0A7S7SLX6"/>
<name>A0A7S7SLX6_PALFE</name>